<accession>Q6K871</accession>
<gene>
    <name evidence="1" type="primary">OJ1124_E11.13</name>
</gene>
<reference evidence="2" key="2">
    <citation type="journal article" date="2008" name="Nucleic Acids Res.">
        <title>The rice annotation project database (RAP-DB): 2008 update.</title>
        <authorList>
            <consortium name="The rice annotation project (RAP)"/>
        </authorList>
    </citation>
    <scope>GENOME REANNOTATION</scope>
    <source>
        <strain evidence="2">cv. Nipponbare</strain>
    </source>
</reference>
<dbReference type="EMBL" id="AP004229">
    <property type="protein sequence ID" value="BAD21758.1"/>
    <property type="molecule type" value="Genomic_DNA"/>
</dbReference>
<evidence type="ECO:0000313" key="1">
    <source>
        <dbReference type="EMBL" id="BAD21758.1"/>
    </source>
</evidence>
<dbReference type="Proteomes" id="UP000000763">
    <property type="component" value="Chromosome 2"/>
</dbReference>
<dbReference type="AlphaFoldDB" id="Q6K871"/>
<proteinExistence type="predicted"/>
<organism evidence="1 2">
    <name type="scientific">Oryza sativa subsp. japonica</name>
    <name type="common">Rice</name>
    <dbReference type="NCBI Taxonomy" id="39947"/>
    <lineage>
        <taxon>Eukaryota</taxon>
        <taxon>Viridiplantae</taxon>
        <taxon>Streptophyta</taxon>
        <taxon>Embryophyta</taxon>
        <taxon>Tracheophyta</taxon>
        <taxon>Spermatophyta</taxon>
        <taxon>Magnoliopsida</taxon>
        <taxon>Liliopsida</taxon>
        <taxon>Poales</taxon>
        <taxon>Poaceae</taxon>
        <taxon>BOP clade</taxon>
        <taxon>Oryzoideae</taxon>
        <taxon>Oryzeae</taxon>
        <taxon>Oryzinae</taxon>
        <taxon>Oryza</taxon>
        <taxon>Oryza sativa</taxon>
    </lineage>
</organism>
<name>Q6K871_ORYSJ</name>
<reference evidence="2" key="1">
    <citation type="journal article" date="2005" name="Nature">
        <title>The map-based sequence of the rice genome.</title>
        <authorList>
            <consortium name="International rice genome sequencing project (IRGSP)"/>
            <person name="Matsumoto T."/>
            <person name="Wu J."/>
            <person name="Kanamori H."/>
            <person name="Katayose Y."/>
            <person name="Fujisawa M."/>
            <person name="Namiki N."/>
            <person name="Mizuno H."/>
            <person name="Yamamoto K."/>
            <person name="Antonio B.A."/>
            <person name="Baba T."/>
            <person name="Sakata K."/>
            <person name="Nagamura Y."/>
            <person name="Aoki H."/>
            <person name="Arikawa K."/>
            <person name="Arita K."/>
            <person name="Bito T."/>
            <person name="Chiden Y."/>
            <person name="Fujitsuka N."/>
            <person name="Fukunaka R."/>
            <person name="Hamada M."/>
            <person name="Harada C."/>
            <person name="Hayashi A."/>
            <person name="Hijishita S."/>
            <person name="Honda M."/>
            <person name="Hosokawa S."/>
            <person name="Ichikawa Y."/>
            <person name="Idonuma A."/>
            <person name="Iijima M."/>
            <person name="Ikeda M."/>
            <person name="Ikeno M."/>
            <person name="Ito K."/>
            <person name="Ito S."/>
            <person name="Ito T."/>
            <person name="Ito Y."/>
            <person name="Ito Y."/>
            <person name="Iwabuchi A."/>
            <person name="Kamiya K."/>
            <person name="Karasawa W."/>
            <person name="Kurita K."/>
            <person name="Katagiri S."/>
            <person name="Kikuta A."/>
            <person name="Kobayashi H."/>
            <person name="Kobayashi N."/>
            <person name="Machita K."/>
            <person name="Maehara T."/>
            <person name="Masukawa M."/>
            <person name="Mizubayashi T."/>
            <person name="Mukai Y."/>
            <person name="Nagasaki H."/>
            <person name="Nagata Y."/>
            <person name="Naito S."/>
            <person name="Nakashima M."/>
            <person name="Nakama Y."/>
            <person name="Nakamichi Y."/>
            <person name="Nakamura M."/>
            <person name="Meguro A."/>
            <person name="Negishi M."/>
            <person name="Ohta I."/>
            <person name="Ohta T."/>
            <person name="Okamoto M."/>
            <person name="Ono N."/>
            <person name="Saji S."/>
            <person name="Sakaguchi M."/>
            <person name="Sakai K."/>
            <person name="Shibata M."/>
            <person name="Shimokawa T."/>
            <person name="Song J."/>
            <person name="Takazaki Y."/>
            <person name="Terasawa K."/>
            <person name="Tsugane M."/>
            <person name="Tsuji K."/>
            <person name="Ueda S."/>
            <person name="Waki K."/>
            <person name="Yamagata H."/>
            <person name="Yamamoto M."/>
            <person name="Yamamoto S."/>
            <person name="Yamane H."/>
            <person name="Yoshiki S."/>
            <person name="Yoshihara R."/>
            <person name="Yukawa K."/>
            <person name="Zhong H."/>
            <person name="Yano M."/>
            <person name="Yuan Q."/>
            <person name="Ouyang S."/>
            <person name="Liu J."/>
            <person name="Jones K.M."/>
            <person name="Gansberger K."/>
            <person name="Moffat K."/>
            <person name="Hill J."/>
            <person name="Bera J."/>
            <person name="Fadrosh D."/>
            <person name="Jin S."/>
            <person name="Johri S."/>
            <person name="Kim M."/>
            <person name="Overton L."/>
            <person name="Reardon M."/>
            <person name="Tsitrin T."/>
            <person name="Vuong H."/>
            <person name="Weaver B."/>
            <person name="Ciecko A."/>
            <person name="Tallon L."/>
            <person name="Jackson J."/>
            <person name="Pai G."/>
            <person name="Aken S.V."/>
            <person name="Utterback T."/>
            <person name="Reidmuller S."/>
            <person name="Feldblyum T."/>
            <person name="Hsiao J."/>
            <person name="Zismann V."/>
            <person name="Iobst S."/>
            <person name="de Vazeille A.R."/>
            <person name="Buell C.R."/>
            <person name="Ying K."/>
            <person name="Li Y."/>
            <person name="Lu T."/>
            <person name="Huang Y."/>
            <person name="Zhao Q."/>
            <person name="Feng Q."/>
            <person name="Zhang L."/>
            <person name="Zhu J."/>
            <person name="Weng Q."/>
            <person name="Mu J."/>
            <person name="Lu Y."/>
            <person name="Fan D."/>
            <person name="Liu Y."/>
            <person name="Guan J."/>
            <person name="Zhang Y."/>
            <person name="Yu S."/>
            <person name="Liu X."/>
            <person name="Zhang Y."/>
            <person name="Hong G."/>
            <person name="Han B."/>
            <person name="Choisne N."/>
            <person name="Demange N."/>
            <person name="Orjeda G."/>
            <person name="Samain S."/>
            <person name="Cattolico L."/>
            <person name="Pelletier E."/>
            <person name="Couloux A."/>
            <person name="Segurens B."/>
            <person name="Wincker P."/>
            <person name="D'Hont A."/>
            <person name="Scarpelli C."/>
            <person name="Weissenbach J."/>
            <person name="Salanoubat M."/>
            <person name="Quetier F."/>
            <person name="Yu Y."/>
            <person name="Kim H.R."/>
            <person name="Rambo T."/>
            <person name="Currie J."/>
            <person name="Collura K."/>
            <person name="Luo M."/>
            <person name="Yang T."/>
            <person name="Ammiraju J.S.S."/>
            <person name="Engler F."/>
            <person name="Soderlund C."/>
            <person name="Wing R.A."/>
            <person name="Palmer L.E."/>
            <person name="de la Bastide M."/>
            <person name="Spiegel L."/>
            <person name="Nascimento L."/>
            <person name="Zutavern T."/>
            <person name="O'Shaughnessy A."/>
            <person name="Dike S."/>
            <person name="Dedhia N."/>
            <person name="Preston R."/>
            <person name="Balija V."/>
            <person name="McCombie W.R."/>
            <person name="Chow T."/>
            <person name="Chen H."/>
            <person name="Chung M."/>
            <person name="Chen C."/>
            <person name="Shaw J."/>
            <person name="Wu H."/>
            <person name="Hsiao K."/>
            <person name="Chao Y."/>
            <person name="Chu M."/>
            <person name="Cheng C."/>
            <person name="Hour A."/>
            <person name="Lee P."/>
            <person name="Lin S."/>
            <person name="Lin Y."/>
            <person name="Liou J."/>
            <person name="Liu S."/>
            <person name="Hsing Y."/>
            <person name="Raghuvanshi S."/>
            <person name="Mohanty A."/>
            <person name="Bharti A.K."/>
            <person name="Gaur A."/>
            <person name="Gupta V."/>
            <person name="Kumar D."/>
            <person name="Ravi V."/>
            <person name="Vij S."/>
            <person name="Kapur A."/>
            <person name="Khurana P."/>
            <person name="Khurana P."/>
            <person name="Khurana J.P."/>
            <person name="Tyagi A.K."/>
            <person name="Gaikwad K."/>
            <person name="Singh A."/>
            <person name="Dalal V."/>
            <person name="Srivastava S."/>
            <person name="Dixit A."/>
            <person name="Pal A.K."/>
            <person name="Ghazi I.A."/>
            <person name="Yadav M."/>
            <person name="Pandit A."/>
            <person name="Bhargava A."/>
            <person name="Sureshbabu K."/>
            <person name="Batra K."/>
            <person name="Sharma T.R."/>
            <person name="Mohapatra T."/>
            <person name="Singh N.K."/>
            <person name="Messing J."/>
            <person name="Nelson A.B."/>
            <person name="Fuks G."/>
            <person name="Kavchok S."/>
            <person name="Keizer G."/>
            <person name="Linton E."/>
            <person name="Llaca V."/>
            <person name="Song R."/>
            <person name="Tanyolac B."/>
            <person name="Young S."/>
            <person name="Ho-Il K."/>
            <person name="Hahn J.H."/>
            <person name="Sangsakoo G."/>
            <person name="Vanavichit A."/>
            <person name="de Mattos Luiz.A.T."/>
            <person name="Zimmer P.D."/>
            <person name="Malone G."/>
            <person name="Dellagostin O."/>
            <person name="de Oliveira A.C."/>
            <person name="Bevan M."/>
            <person name="Bancroft I."/>
            <person name="Minx P."/>
            <person name="Cordum H."/>
            <person name="Wilson R."/>
            <person name="Cheng Z."/>
            <person name="Jin W."/>
            <person name="Jiang J."/>
            <person name="Leong S.A."/>
            <person name="Iwama H."/>
            <person name="Gojobori T."/>
            <person name="Itoh T."/>
            <person name="Niimura Y."/>
            <person name="Fujii Y."/>
            <person name="Habara T."/>
            <person name="Sakai H."/>
            <person name="Sato Y."/>
            <person name="Wilson G."/>
            <person name="Kumar K."/>
            <person name="McCouch S."/>
            <person name="Juretic N."/>
            <person name="Hoen D."/>
            <person name="Wright S."/>
            <person name="Bruskiewich R."/>
            <person name="Bureau T."/>
            <person name="Miyao A."/>
            <person name="Hirochika H."/>
            <person name="Nishikawa T."/>
            <person name="Kadowaki K."/>
            <person name="Sugiura M."/>
            <person name="Burr B."/>
            <person name="Sasaki T."/>
        </authorList>
    </citation>
    <scope>NUCLEOTIDE SEQUENCE [LARGE SCALE GENOMIC DNA]</scope>
    <source>
        <strain evidence="2">cv. Nipponbare</strain>
    </source>
</reference>
<sequence length="68" mass="7532">MHATIDQHRSTPQKRKDLIVRVYMHGIFGFSSWTRCGGANGAKGFMNKSEDQAELHACGVVQDDRGPS</sequence>
<protein>
    <submittedName>
        <fullName evidence="1">Uncharacterized protein</fullName>
    </submittedName>
</protein>
<evidence type="ECO:0000313" key="2">
    <source>
        <dbReference type="Proteomes" id="UP000000763"/>
    </source>
</evidence>